<protein>
    <submittedName>
        <fullName evidence="2">Uncharacterized protein</fullName>
    </submittedName>
</protein>
<feature type="region of interest" description="Disordered" evidence="1">
    <location>
        <begin position="17"/>
        <end position="38"/>
    </location>
</feature>
<accession>A0A0C3CSS9</accession>
<evidence type="ECO:0000256" key="1">
    <source>
        <dbReference type="SAM" id="MobiDB-lite"/>
    </source>
</evidence>
<gene>
    <name evidence="2" type="ORF">M413DRAFT_269948</name>
</gene>
<organism evidence="2 3">
    <name type="scientific">Hebeloma cylindrosporum</name>
    <dbReference type="NCBI Taxonomy" id="76867"/>
    <lineage>
        <taxon>Eukaryota</taxon>
        <taxon>Fungi</taxon>
        <taxon>Dikarya</taxon>
        <taxon>Basidiomycota</taxon>
        <taxon>Agaricomycotina</taxon>
        <taxon>Agaricomycetes</taxon>
        <taxon>Agaricomycetidae</taxon>
        <taxon>Agaricales</taxon>
        <taxon>Agaricineae</taxon>
        <taxon>Hymenogastraceae</taxon>
        <taxon>Hebeloma</taxon>
    </lineage>
</organism>
<feature type="compositionally biased region" description="Basic and acidic residues" evidence="1">
    <location>
        <begin position="244"/>
        <end position="267"/>
    </location>
</feature>
<feature type="region of interest" description="Disordered" evidence="1">
    <location>
        <begin position="243"/>
        <end position="278"/>
    </location>
</feature>
<reference evidence="3" key="2">
    <citation type="submission" date="2015-01" db="EMBL/GenBank/DDBJ databases">
        <title>Evolutionary Origins and Diversification of the Mycorrhizal Mutualists.</title>
        <authorList>
            <consortium name="DOE Joint Genome Institute"/>
            <consortium name="Mycorrhizal Genomics Consortium"/>
            <person name="Kohler A."/>
            <person name="Kuo A."/>
            <person name="Nagy L.G."/>
            <person name="Floudas D."/>
            <person name="Copeland A."/>
            <person name="Barry K.W."/>
            <person name="Cichocki N."/>
            <person name="Veneault-Fourrey C."/>
            <person name="LaButti K."/>
            <person name="Lindquist E.A."/>
            <person name="Lipzen A."/>
            <person name="Lundell T."/>
            <person name="Morin E."/>
            <person name="Murat C."/>
            <person name="Riley R."/>
            <person name="Ohm R."/>
            <person name="Sun H."/>
            <person name="Tunlid A."/>
            <person name="Henrissat B."/>
            <person name="Grigoriev I.V."/>
            <person name="Hibbett D.S."/>
            <person name="Martin F."/>
        </authorList>
    </citation>
    <scope>NUCLEOTIDE SEQUENCE [LARGE SCALE GENOMIC DNA]</scope>
    <source>
        <strain evidence="3">h7</strain>
    </source>
</reference>
<reference evidence="2 3" key="1">
    <citation type="submission" date="2014-04" db="EMBL/GenBank/DDBJ databases">
        <authorList>
            <consortium name="DOE Joint Genome Institute"/>
            <person name="Kuo A."/>
            <person name="Gay G."/>
            <person name="Dore J."/>
            <person name="Kohler A."/>
            <person name="Nagy L.G."/>
            <person name="Floudas D."/>
            <person name="Copeland A."/>
            <person name="Barry K.W."/>
            <person name="Cichocki N."/>
            <person name="Veneault-Fourrey C."/>
            <person name="LaButti K."/>
            <person name="Lindquist E.A."/>
            <person name="Lipzen A."/>
            <person name="Lundell T."/>
            <person name="Morin E."/>
            <person name="Murat C."/>
            <person name="Sun H."/>
            <person name="Tunlid A."/>
            <person name="Henrissat B."/>
            <person name="Grigoriev I.V."/>
            <person name="Hibbett D.S."/>
            <person name="Martin F."/>
            <person name="Nordberg H.P."/>
            <person name="Cantor M.N."/>
            <person name="Hua S.X."/>
        </authorList>
    </citation>
    <scope>NUCLEOTIDE SEQUENCE [LARGE SCALE GENOMIC DNA]</scope>
    <source>
        <strain evidence="3">h7</strain>
    </source>
</reference>
<sequence>MEKLGMLEVTVYMAKRNGFATDSSSDDDDDARRRKTPVICSVPKSVTQGKVLHQIGFGEEEVIGDEEPLPPTPPRRGRTRKKPRVARYSIDEEDLLAKFTFRCRPLDVLQRAGIAPRDPTPPPNDFEPVNEPVDQLVNERMGQRIGDPIDELATGPQSDELVDGSTSANGTVDGRIDRNINGSINGDIGHQMGQPTAERERLPGVTEEKKLILDENDNSEDEDMEREKFLLAELEKVRNKRLVKREDGTRRSREGTPRKRVKREHEPAFIQGEVIDLT</sequence>
<dbReference type="HOGENOM" id="CLU_1001361_0_0_1"/>
<feature type="compositionally biased region" description="Acidic residues" evidence="1">
    <location>
        <begin position="58"/>
        <end position="68"/>
    </location>
</feature>
<dbReference type="AlphaFoldDB" id="A0A0C3CSS9"/>
<evidence type="ECO:0000313" key="2">
    <source>
        <dbReference type="EMBL" id="KIM47109.1"/>
    </source>
</evidence>
<evidence type="ECO:0000313" key="3">
    <source>
        <dbReference type="Proteomes" id="UP000053424"/>
    </source>
</evidence>
<proteinExistence type="predicted"/>
<name>A0A0C3CSS9_HEBCY</name>
<feature type="region of interest" description="Disordered" evidence="1">
    <location>
        <begin position="150"/>
        <end position="177"/>
    </location>
</feature>
<feature type="compositionally biased region" description="Basic residues" evidence="1">
    <location>
        <begin position="75"/>
        <end position="84"/>
    </location>
</feature>
<dbReference type="Proteomes" id="UP000053424">
    <property type="component" value="Unassembled WGS sequence"/>
</dbReference>
<dbReference type="EMBL" id="KN831770">
    <property type="protein sequence ID" value="KIM47109.1"/>
    <property type="molecule type" value="Genomic_DNA"/>
</dbReference>
<keyword evidence="3" id="KW-1185">Reference proteome</keyword>
<feature type="region of interest" description="Disordered" evidence="1">
    <location>
        <begin position="57"/>
        <end position="84"/>
    </location>
</feature>